<keyword evidence="4" id="KW-0378">Hydrolase</keyword>
<evidence type="ECO:0000256" key="4">
    <source>
        <dbReference type="ARBA" id="ARBA00022801"/>
    </source>
</evidence>
<dbReference type="Pfam" id="PF00850">
    <property type="entry name" value="Hist_deacetyl"/>
    <property type="match status" value="1"/>
</dbReference>
<keyword evidence="5" id="KW-0862">Zinc</keyword>
<comment type="similarity">
    <text evidence="2">Belongs to the histone deacetylase family.</text>
</comment>
<evidence type="ECO:0000313" key="8">
    <source>
        <dbReference type="Proteomes" id="UP000197065"/>
    </source>
</evidence>
<keyword evidence="8" id="KW-1185">Reference proteome</keyword>
<dbReference type="RefSeq" id="WP_088562623.1">
    <property type="nucleotide sequence ID" value="NZ_FYEH01000015.1"/>
</dbReference>
<dbReference type="GO" id="GO:0004407">
    <property type="term" value="F:histone deacetylase activity"/>
    <property type="evidence" value="ECO:0007669"/>
    <property type="project" value="TreeGrafter"/>
</dbReference>
<protein>
    <submittedName>
        <fullName evidence="7">Acetoin utilization deacetylase AcuC</fullName>
    </submittedName>
</protein>
<evidence type="ECO:0000256" key="3">
    <source>
        <dbReference type="ARBA" id="ARBA00022723"/>
    </source>
</evidence>
<comment type="cofactor">
    <cofactor evidence="1">
        <name>Zn(2+)</name>
        <dbReference type="ChEBI" id="CHEBI:29105"/>
    </cofactor>
</comment>
<evidence type="ECO:0000259" key="6">
    <source>
        <dbReference type="Pfam" id="PF00850"/>
    </source>
</evidence>
<keyword evidence="3" id="KW-0479">Metal-binding</keyword>
<dbReference type="InterPro" id="IPR000286">
    <property type="entry name" value="HDACs"/>
</dbReference>
<evidence type="ECO:0000313" key="7">
    <source>
        <dbReference type="EMBL" id="SNB76558.1"/>
    </source>
</evidence>
<dbReference type="SUPFAM" id="SSF52768">
    <property type="entry name" value="Arginase/deacetylase"/>
    <property type="match status" value="1"/>
</dbReference>
<dbReference type="OrthoDB" id="9808367at2"/>
<dbReference type="PRINTS" id="PR01270">
    <property type="entry name" value="HDASUPER"/>
</dbReference>
<dbReference type="InterPro" id="IPR023801">
    <property type="entry name" value="His_deacetylse_dom"/>
</dbReference>
<dbReference type="PANTHER" id="PTHR10625">
    <property type="entry name" value="HISTONE DEACETYLASE HDAC1-RELATED"/>
    <property type="match status" value="1"/>
</dbReference>
<name>A0A212RVC0_9PROT</name>
<dbReference type="Gene3D" id="3.40.800.20">
    <property type="entry name" value="Histone deacetylase domain"/>
    <property type="match status" value="1"/>
</dbReference>
<dbReference type="AlphaFoldDB" id="A0A212RVC0"/>
<gene>
    <name evidence="7" type="ORF">SAMN07250955_11537</name>
</gene>
<evidence type="ECO:0000256" key="1">
    <source>
        <dbReference type="ARBA" id="ARBA00001947"/>
    </source>
</evidence>
<dbReference type="GO" id="GO:0046872">
    <property type="term" value="F:metal ion binding"/>
    <property type="evidence" value="ECO:0007669"/>
    <property type="project" value="UniProtKB-KW"/>
</dbReference>
<evidence type="ECO:0000256" key="5">
    <source>
        <dbReference type="ARBA" id="ARBA00022833"/>
    </source>
</evidence>
<evidence type="ECO:0000256" key="2">
    <source>
        <dbReference type="ARBA" id="ARBA00005947"/>
    </source>
</evidence>
<proteinExistence type="inferred from homology"/>
<accession>A0A212RVC0</accession>
<dbReference type="PANTHER" id="PTHR10625:SF17">
    <property type="entry name" value="HISTONE DEACETYLASE 8"/>
    <property type="match status" value="1"/>
</dbReference>
<dbReference type="GO" id="GO:0016787">
    <property type="term" value="F:hydrolase activity"/>
    <property type="evidence" value="ECO:0007669"/>
    <property type="project" value="UniProtKB-KW"/>
</dbReference>
<dbReference type="Proteomes" id="UP000197065">
    <property type="component" value="Unassembled WGS sequence"/>
</dbReference>
<sequence>MNVYWNEMELAHDPAFFLQRGNLRQHFEVPGRALALLEGAKAMGLTITSPPPVDPSELETVHAPDFLAFLEHASTDWRAMPDSAPEAVPNIHPTPEMLANGAKPSATIVGRLGWYTADLACPIGPSTWQAALAAATGAIAAADDAAAGRHAYALARPPGHHAYRARTGGHCYLNNAALAAERLRAHGADRVAILDIDSHHGNGTQGIFWERDDVFFASIHGDPNGYYPWYVGHADETGAGAGQGCTLNQPLAQGTGDGPWLAALDNALESAQRFGADAVVVSLGFDASEHEPLSFLKITADGFARAGQAISRARRPTAIVQEGGYAVDHLGTLLQRFLDGFGA</sequence>
<dbReference type="GO" id="GO:0040029">
    <property type="term" value="P:epigenetic regulation of gene expression"/>
    <property type="evidence" value="ECO:0007669"/>
    <property type="project" value="TreeGrafter"/>
</dbReference>
<organism evidence="7 8">
    <name type="scientific">Arboricoccus pini</name>
    <dbReference type="NCBI Taxonomy" id="1963835"/>
    <lineage>
        <taxon>Bacteria</taxon>
        <taxon>Pseudomonadati</taxon>
        <taxon>Pseudomonadota</taxon>
        <taxon>Alphaproteobacteria</taxon>
        <taxon>Geminicoccales</taxon>
        <taxon>Geminicoccaceae</taxon>
        <taxon>Arboricoccus</taxon>
    </lineage>
</organism>
<dbReference type="InterPro" id="IPR023696">
    <property type="entry name" value="Ureohydrolase_dom_sf"/>
</dbReference>
<feature type="domain" description="Histone deacetylase" evidence="6">
    <location>
        <begin position="26"/>
        <end position="338"/>
    </location>
</feature>
<dbReference type="InterPro" id="IPR037138">
    <property type="entry name" value="His_deacetylse_dom_sf"/>
</dbReference>
<dbReference type="CDD" id="cd10001">
    <property type="entry name" value="HDAC_classII_APAH"/>
    <property type="match status" value="1"/>
</dbReference>
<dbReference type="EMBL" id="FYEH01000015">
    <property type="protein sequence ID" value="SNB76558.1"/>
    <property type="molecule type" value="Genomic_DNA"/>
</dbReference>
<reference evidence="7 8" key="1">
    <citation type="submission" date="2017-06" db="EMBL/GenBank/DDBJ databases">
        <authorList>
            <person name="Kim H.J."/>
            <person name="Triplett B.A."/>
        </authorList>
    </citation>
    <scope>NUCLEOTIDE SEQUENCE [LARGE SCALE GENOMIC DNA]</scope>
    <source>
        <strain evidence="7 8">B29T1</strain>
    </source>
</reference>